<dbReference type="Pfam" id="PF04922">
    <property type="entry name" value="DIE2_ALG10"/>
    <property type="match status" value="1"/>
</dbReference>
<dbReference type="SMART" id="SM00268">
    <property type="entry name" value="ACTIN"/>
    <property type="match status" value="1"/>
</dbReference>
<evidence type="ECO:0000256" key="11">
    <source>
        <dbReference type="ARBA" id="ARBA00022490"/>
    </source>
</evidence>
<dbReference type="PROSITE" id="PS00432">
    <property type="entry name" value="ACTINS_2"/>
    <property type="match status" value="1"/>
</dbReference>
<dbReference type="GO" id="GO:0106073">
    <property type="term" value="F:dolichyl pyrophosphate Glc2Man9GlcNAc2 alpha-1,2-glucosyltransferase activity"/>
    <property type="evidence" value="ECO:0007669"/>
    <property type="project" value="UniProtKB-EC"/>
</dbReference>
<feature type="transmembrane region" description="Helical" evidence="28">
    <location>
        <begin position="701"/>
        <end position="717"/>
    </location>
</feature>
<dbReference type="Pfam" id="PF00022">
    <property type="entry name" value="Actin"/>
    <property type="match status" value="1"/>
</dbReference>
<dbReference type="PANTHER" id="PTHR21562">
    <property type="entry name" value="NOTUM-RELATED"/>
    <property type="match status" value="1"/>
</dbReference>
<feature type="transmembrane region" description="Helical" evidence="28">
    <location>
        <begin position="737"/>
        <end position="762"/>
    </location>
</feature>
<dbReference type="FunFam" id="3.90.640.10:FF:000001">
    <property type="entry name" value="Actin, muscle"/>
    <property type="match status" value="1"/>
</dbReference>
<dbReference type="InterPro" id="IPR020902">
    <property type="entry name" value="Actin/actin-like_CS"/>
</dbReference>
<comment type="subcellular location">
    <subcellularLocation>
        <location evidence="3">Cytoplasm</location>
        <location evidence="3">Cytoskeleton</location>
    </subcellularLocation>
    <subcellularLocation>
        <location evidence="4">Endoplasmic reticulum membrane</location>
        <topology evidence="4">Multi-pass membrane protein</topology>
    </subcellularLocation>
    <subcellularLocation>
        <location evidence="2">Secreted</location>
        <location evidence="2">Cell wall</location>
    </subcellularLocation>
</comment>
<dbReference type="FunFam" id="3.30.420.40:FF:000291">
    <property type="entry name" value="Actin, alpha skeletal muscle"/>
    <property type="match status" value="1"/>
</dbReference>
<organism evidence="29 30">
    <name type="scientific">Malus domestica</name>
    <name type="common">Apple</name>
    <name type="synonym">Pyrus malus</name>
    <dbReference type="NCBI Taxonomy" id="3750"/>
    <lineage>
        <taxon>Eukaryota</taxon>
        <taxon>Viridiplantae</taxon>
        <taxon>Streptophyta</taxon>
        <taxon>Embryophyta</taxon>
        <taxon>Tracheophyta</taxon>
        <taxon>Spermatophyta</taxon>
        <taxon>Magnoliopsida</taxon>
        <taxon>eudicotyledons</taxon>
        <taxon>Gunneridae</taxon>
        <taxon>Pentapetalae</taxon>
        <taxon>rosids</taxon>
        <taxon>fabids</taxon>
        <taxon>Rosales</taxon>
        <taxon>Rosaceae</taxon>
        <taxon>Amygdaloideae</taxon>
        <taxon>Maleae</taxon>
        <taxon>Malus</taxon>
    </lineage>
</organism>
<dbReference type="Proteomes" id="UP000290289">
    <property type="component" value="Chromosome 4"/>
</dbReference>
<dbReference type="GO" id="GO:0005789">
    <property type="term" value="C:endoplasmic reticulum membrane"/>
    <property type="evidence" value="ECO:0007669"/>
    <property type="project" value="UniProtKB-SubCell"/>
</dbReference>
<evidence type="ECO:0000256" key="14">
    <source>
        <dbReference type="ARBA" id="ARBA00022679"/>
    </source>
</evidence>
<comment type="catalytic activity">
    <reaction evidence="25">
        <text>an alpha-D-Glc-(1-&gt;3)-alpha-D-Glc-(1-&gt;3)-alpha-D-Man-(1-&gt;2)-alpha-D-Man-(1-&gt;2)-alpha-D-Man-(1-&gt;3)-[alpha-D-Man-(1-&gt;2)-alpha-D-Man-(1-&gt;3)-[alpha-D-Man-(1-&gt;2)-alpha-D-Man-(1-&gt;6)]-alpha-D-Man-(1-&gt;6)]-beta-D-Man-(1-&gt;4)-beta-D-GlcNAc-(1-&gt;4)-alpha-D-GlcNAc-diphospho-di-trans,poly-cis-dolichol + a di-trans,poly-cis-dolichyl beta-D-glucosyl phosphate = a alpha-D-Glc-(1-&gt;2)-alpha-D-Glc-(1-&gt;3)-alpha-D-Glc-(1-&gt;3)-alpha-D-Man-(1-&gt;2)-alpha-D-Man-(1-&gt;2)-alpha-D-Man-(1-&gt;3)-[alpha-D-Man-(1-&gt;2)-alpha-D-Man-(1-&gt;3)-[alpha-D-Man-(1-&gt;2)-alpha-D-Man-(1-&gt;6)]-alpha-D-Man-(1-&gt;6)]-beta-D-Man-(1-&gt;4)-beta-D-GlcNAc-(1-&gt;4)-alpha-D-GlcNAc-diphospho-di-trans,poly-cis-dolichol + a di-trans,poly-cis-dolichyl phosphate + H(+)</text>
        <dbReference type="Rhea" id="RHEA:29543"/>
        <dbReference type="Rhea" id="RHEA-COMP:19498"/>
        <dbReference type="Rhea" id="RHEA-COMP:19502"/>
        <dbReference type="Rhea" id="RHEA-COMP:19512"/>
        <dbReference type="Rhea" id="RHEA-COMP:19522"/>
        <dbReference type="ChEBI" id="CHEBI:15378"/>
        <dbReference type="ChEBI" id="CHEBI:57525"/>
        <dbReference type="ChEBI" id="CHEBI:57683"/>
        <dbReference type="ChEBI" id="CHEBI:132522"/>
        <dbReference type="ChEBI" id="CHEBI:132523"/>
        <dbReference type="EC" id="2.4.1.256"/>
    </reaction>
    <physiologicalReaction direction="left-to-right" evidence="25">
        <dbReference type="Rhea" id="RHEA:29544"/>
    </physiologicalReaction>
</comment>
<dbReference type="InterPro" id="IPR004000">
    <property type="entry name" value="Actin"/>
</dbReference>
<comment type="catalytic activity">
    <reaction evidence="26">
        <text>ATP + H2O = ADP + phosphate + H(+)</text>
        <dbReference type="Rhea" id="RHEA:13065"/>
        <dbReference type="ChEBI" id="CHEBI:15377"/>
        <dbReference type="ChEBI" id="CHEBI:15378"/>
        <dbReference type="ChEBI" id="CHEBI:30616"/>
        <dbReference type="ChEBI" id="CHEBI:43474"/>
        <dbReference type="ChEBI" id="CHEBI:456216"/>
    </reaction>
</comment>
<evidence type="ECO:0000313" key="29">
    <source>
        <dbReference type="EMBL" id="RXI02249.1"/>
    </source>
</evidence>
<keyword evidence="20 28" id="KW-1133">Transmembrane helix</keyword>
<evidence type="ECO:0000256" key="15">
    <source>
        <dbReference type="ARBA" id="ARBA00022692"/>
    </source>
</evidence>
<evidence type="ECO:0000256" key="10">
    <source>
        <dbReference type="ARBA" id="ARBA00018512"/>
    </source>
</evidence>
<dbReference type="GO" id="GO:0048767">
    <property type="term" value="P:root hair elongation"/>
    <property type="evidence" value="ECO:0007669"/>
    <property type="project" value="UniProtKB-ARBA"/>
</dbReference>
<evidence type="ECO:0000256" key="22">
    <source>
        <dbReference type="ARBA" id="ARBA00023212"/>
    </source>
</evidence>
<feature type="transmembrane region" description="Helical" evidence="28">
    <location>
        <begin position="851"/>
        <end position="872"/>
    </location>
</feature>
<feature type="transmembrane region" description="Helical" evidence="28">
    <location>
        <begin position="508"/>
        <end position="529"/>
    </location>
</feature>
<protein>
    <recommendedName>
        <fullName evidence="10">Dol-P-Glc:Glc(2)Man(9)GlcNAc(2)-PP-Dol alpha-1,2-glucosyltransferase</fullName>
        <ecNumber evidence="9">2.4.1.256</ecNumber>
    </recommendedName>
</protein>
<keyword evidence="16" id="KW-0547">Nucleotide-binding</keyword>
<dbReference type="EC" id="2.4.1.256" evidence="9"/>
<dbReference type="InterPro" id="IPR004001">
    <property type="entry name" value="Actin_CS"/>
</dbReference>
<keyword evidence="23" id="KW-0961">Cell wall biogenesis/degradation</keyword>
<dbReference type="Gene3D" id="3.30.420.40">
    <property type="match status" value="2"/>
</dbReference>
<keyword evidence="30" id="KW-1185">Reference proteome</keyword>
<comment type="similarity">
    <text evidence="6">Belongs to the pectinacetylesterase family.</text>
</comment>
<name>A0A498K249_MALDO</name>
<keyword evidence="18" id="KW-0256">Endoplasmic reticulum</keyword>
<keyword evidence="17" id="KW-0378">Hydrolase</keyword>
<evidence type="ECO:0000313" key="30">
    <source>
        <dbReference type="Proteomes" id="UP000290289"/>
    </source>
</evidence>
<evidence type="ECO:0000256" key="5">
    <source>
        <dbReference type="ARBA" id="ARBA00004922"/>
    </source>
</evidence>
<dbReference type="FunFam" id="3.30.420.40:FF:000058">
    <property type="entry name" value="Putative actin-related protein 5"/>
    <property type="match status" value="1"/>
</dbReference>
<dbReference type="InterPro" id="IPR004963">
    <property type="entry name" value="PAE/NOTUM"/>
</dbReference>
<keyword evidence="21 28" id="KW-0472">Membrane</keyword>
<evidence type="ECO:0000256" key="9">
    <source>
        <dbReference type="ARBA" id="ARBA00011967"/>
    </source>
</evidence>
<evidence type="ECO:0000256" key="16">
    <source>
        <dbReference type="ARBA" id="ARBA00022741"/>
    </source>
</evidence>
<dbReference type="PROSITE" id="PS01132">
    <property type="entry name" value="ACTINS_ACT_LIKE"/>
    <property type="match status" value="1"/>
</dbReference>
<keyword evidence="22" id="KW-0206">Cytoskeleton</keyword>
<evidence type="ECO:0000256" key="20">
    <source>
        <dbReference type="ARBA" id="ARBA00022989"/>
    </source>
</evidence>
<feature type="transmembrane region" description="Helical" evidence="28">
    <location>
        <begin position="550"/>
        <end position="573"/>
    </location>
</feature>
<evidence type="ECO:0000256" key="7">
    <source>
        <dbReference type="ARBA" id="ARBA00006752"/>
    </source>
</evidence>
<keyword evidence="11" id="KW-0963">Cytoplasm</keyword>
<dbReference type="InterPro" id="IPR043129">
    <property type="entry name" value="ATPase_NBD"/>
</dbReference>
<keyword evidence="12" id="KW-0134">Cell wall</keyword>
<evidence type="ECO:0000256" key="13">
    <source>
        <dbReference type="ARBA" id="ARBA00022676"/>
    </source>
</evidence>
<evidence type="ECO:0000256" key="23">
    <source>
        <dbReference type="ARBA" id="ARBA00023316"/>
    </source>
</evidence>
<reference evidence="29 30" key="1">
    <citation type="submission" date="2018-10" db="EMBL/GenBank/DDBJ databases">
        <title>A high-quality apple genome assembly.</title>
        <authorList>
            <person name="Hu J."/>
        </authorList>
    </citation>
    <scope>NUCLEOTIDE SEQUENCE [LARGE SCALE GENOMIC DNA]</scope>
    <source>
        <strain evidence="30">cv. HFTH1</strain>
        <tissue evidence="29">Young leaf</tissue>
    </source>
</reference>
<dbReference type="GO" id="GO:0006488">
    <property type="term" value="P:dolichol-linked oligosaccharide biosynthetic process"/>
    <property type="evidence" value="ECO:0007669"/>
    <property type="project" value="InterPro"/>
</dbReference>
<dbReference type="Pfam" id="PF03283">
    <property type="entry name" value="PAE"/>
    <property type="match status" value="2"/>
</dbReference>
<feature type="transmembrane region" description="Helical" evidence="28">
    <location>
        <begin position="388"/>
        <end position="409"/>
    </location>
</feature>
<keyword evidence="14" id="KW-0808">Transferase</keyword>
<comment type="caution">
    <text evidence="29">The sequence shown here is derived from an EMBL/GenBank/DDBJ whole genome shotgun (WGS) entry which is preliminary data.</text>
</comment>
<keyword evidence="12" id="KW-0964">Secreted</keyword>
<evidence type="ECO:0000256" key="26">
    <source>
        <dbReference type="ARBA" id="ARBA00049360"/>
    </source>
</evidence>
<dbReference type="PANTHER" id="PTHR21562:SF83">
    <property type="entry name" value="PECTIN ACETYLESTERASE 4"/>
    <property type="match status" value="1"/>
</dbReference>
<keyword evidence="15 28" id="KW-0812">Transmembrane</keyword>
<keyword evidence="19" id="KW-0067">ATP-binding</keyword>
<comment type="function">
    <text evidence="24">Dol-P-Glc:Glc(2)Man(9)GlcNAc(2)-PP-Dol alpha-1,2-glucosyltransferase that operates in the biosynthetic pathway of dolichol-linked oligosaccharides, the glycan precursors employed in protein asparagine (N)-glycosylation. The assembly of dolichol-linked oligosaccharides begins on the cytosolic side of the endoplasmic reticulum membrane and finishes in its lumen. The sequential addition of sugars to dolichol pyrophosphate produces dolichol-linked oligosaccharides containing fourteen sugars, including two GlcNAcs, nine mannoses and three glucoses. Once assembled, the oligosaccharide is transferred from the lipid to nascent proteins by oligosaccharyltransferases. In the lumen of the endoplasmic reticulum, adds the third and last glucose residue from dolichyl phosphate glucose (Dol-P-Glc) onto the lipid-linked oligosaccharide intermediate Glc(2)Man(9)GlcNAc(2)-PP-Dol to produce Glc(3)Man(9)GlcNAc(2)-PP-Dol.</text>
</comment>
<comment type="similarity">
    <text evidence="7 27">Belongs to the actin family.</text>
</comment>
<dbReference type="GO" id="GO:0005856">
    <property type="term" value="C:cytoskeleton"/>
    <property type="evidence" value="ECO:0007669"/>
    <property type="project" value="UniProtKB-SubCell"/>
</dbReference>
<comment type="similarity">
    <text evidence="8">Belongs to the ALG10 glucosyltransferase family.</text>
</comment>
<dbReference type="GO" id="GO:0071555">
    <property type="term" value="P:cell wall organization"/>
    <property type="evidence" value="ECO:0007669"/>
    <property type="project" value="UniProtKB-KW"/>
</dbReference>
<keyword evidence="13" id="KW-0328">Glycosyltransferase</keyword>
<dbReference type="SUPFAM" id="SSF53067">
    <property type="entry name" value="Actin-like ATPase domain"/>
    <property type="match status" value="2"/>
</dbReference>
<dbReference type="PROSITE" id="PS00406">
    <property type="entry name" value="ACTINS_1"/>
    <property type="match status" value="1"/>
</dbReference>
<gene>
    <name evidence="29" type="ORF">DVH24_026779</name>
</gene>
<evidence type="ECO:0000256" key="24">
    <source>
        <dbReference type="ARBA" id="ARBA00044727"/>
    </source>
</evidence>
<feature type="transmembrane region" description="Helical" evidence="28">
    <location>
        <begin position="444"/>
        <end position="464"/>
    </location>
</feature>
<evidence type="ECO:0000256" key="3">
    <source>
        <dbReference type="ARBA" id="ARBA00004245"/>
    </source>
</evidence>
<accession>A0A498K249</accession>
<evidence type="ECO:0000256" key="28">
    <source>
        <dbReference type="SAM" id="Phobius"/>
    </source>
</evidence>
<evidence type="ECO:0000256" key="4">
    <source>
        <dbReference type="ARBA" id="ARBA00004477"/>
    </source>
</evidence>
<dbReference type="Gene3D" id="3.90.640.10">
    <property type="entry name" value="Actin, Chain A, domain 4"/>
    <property type="match status" value="1"/>
</dbReference>
<evidence type="ECO:0000256" key="2">
    <source>
        <dbReference type="ARBA" id="ARBA00004191"/>
    </source>
</evidence>
<sequence length="1757" mass="197483">MAESEDIQPLVCDNGTGMVKAGFAGDDAPRAVFPSIVGRPRHTGVMVGMGQKDAYVGDEAQSKRGILTLKYPIEHGIVSNWDDMEKIWHHTFYNELRVAPEEHPILLTEAPLNPKANREKMTQIMFETFNAPAMYVAIQAVLSLYASGRTTGIVLDSGDGVSHTVPIYEGYALPHAILRLDLAGRDLTDALMKILTERGYSFTTTAEREIVRDMKEKLAYIALDYEQELETAKTSSSVEKSYELPDGQVITIGAERFRCPEVLFQPSMIGMEAAGIHETTYNSIMKCDVDIRKDLYGNIVLSGGSTMFPGIADRMSKEITALAPSSMKIKVVAPPERKYSVWIGGSILASLSTFQQMWIAKAEYDESGPSITDPLDLILQQQRNMGRITVATIVSLWVIPISILVNHIVPEPYMDEIFHVPQAQQYCNGNFRSWDPMITTPPGLYYLSLAHVAYLFPGMSLVKADHSFSEGCSTAILRSVNGVLAVFCSVLVYEIIIHLRPALDERRATLYAVVLAMYPLHWFFTFLYYTDVVSLAAVLAMHLACLKKKYWFSALLGAVAVVIRQTNIIWMLFVCCNEVINITMADHKDKIDTIRIKGQPTPSNTVTLGPNLRKRKASTSVDAGTHLISTRKISLQTCKLGFLDEIKAIFPKLWHMKLELLFSFSPFILVLAAFVALVRWNGSVVLGAKDAHAVSPHFAQILYFGLFSALAMAPTLFSLRQTVHLFWSMWKNKFLTFFQMSLALIAGFIAVHFFSIAHPYLLADNRHYPFYLWRKVIKAHWSMKYLLIPLYVYSWLSIITRLGKFQRKIWVLAFVLATAAVLVPAPLIEFRYCTIPFFFLILHSHADDYRSWLVTGLLYITVNIYTMMMFLYRPFHWSHEPGTQRDLPLFTRHELARSQKVGSNSMANISGLRGPLWWMQWAKRGWAIAAVGFAVFVFALSVASYYRSSEPESNTANAFHRITTSDLIDLTLLHSAKDRGALCLDGSLPGYHFQKGFGSGAKNWLLFIEGGGWCNTIESCILRKHMHLGSSKHMGRRVHFTGILSPYPDHNPGFFNWNRVRIQYCDGAFIAGHPDNELKNGTELFFRGRLIWEAIMDELSSFGLSKAEQALLSGCSSGGLAALIHCDEFRHLLPKDATVKCLGDASFFLDEKDVLHNPTMRSLFRDVVNLQGLAKSLNKDCVARMEPERCIFPEEMVKNIKTPVFHVQSAYDFWQIQNTLIPKASDPHSHWQKCRLNIYNCNSTQVEILLGFRGSLLKALNEFEKNKGGGMFISSCFIHCQTLMTEIWHSPKSLRINNKTIAESVGDWYFNRSAAKLIDCPFPCNPTCYNVNFTRVSRAPEAVSPLMVGPMANPRLRSLLWWRRWAKKDWAIATVGFTVIAFALTLLSNSWRDEADSEISRPFLPNAAAFDFVDLTLLRNAKDRGAICLDGTAPGYHFRKGFGSGANNWLLHIEFKFYPCAFFTGLIQIGGGWCNSIESCSWRKGTILGSSNYMDRRVPFSGILSSHPSQNPGTKSKSDSVMAHPSLATRKMSLRCIKGSGPFFRGQLIWEAVMDELLSIGLSKVKPALLSGCSAGGLATLIHCDDFRRLLPKDATVKCPADAGFFLDEEDVLQHRTMRSFYNDVAILQCLSKSLHKDCLSRMEPAKCLFPEEVIKYINTPVFLVNPAYDFWQVQHILIPEAADPHGYWRKCKLNIHNCNPSQLKTLDEILGPAKDHASVRIHTHKTPPTTSPDLSSYLGPLFGSNPFHMSLVLGAE</sequence>
<dbReference type="InterPro" id="IPR016900">
    <property type="entry name" value="Alg10"/>
</dbReference>
<dbReference type="GO" id="GO:0016787">
    <property type="term" value="F:hydrolase activity"/>
    <property type="evidence" value="ECO:0007669"/>
    <property type="project" value="UniProtKB-KW"/>
</dbReference>
<evidence type="ECO:0000256" key="18">
    <source>
        <dbReference type="ARBA" id="ARBA00022824"/>
    </source>
</evidence>
<evidence type="ECO:0000256" key="6">
    <source>
        <dbReference type="ARBA" id="ARBA00005784"/>
    </source>
</evidence>
<comment type="pathway">
    <text evidence="5">Protein modification; protein glycosylation.</text>
</comment>
<evidence type="ECO:0000256" key="8">
    <source>
        <dbReference type="ARBA" id="ARBA00010600"/>
    </source>
</evidence>
<feature type="transmembrane region" description="Helical" evidence="28">
    <location>
        <begin position="925"/>
        <end position="946"/>
    </location>
</feature>
<feature type="transmembrane region" description="Helical" evidence="28">
    <location>
        <begin position="660"/>
        <end position="680"/>
    </location>
</feature>
<feature type="transmembrane region" description="Helical" evidence="28">
    <location>
        <begin position="476"/>
        <end position="496"/>
    </location>
</feature>
<dbReference type="GO" id="GO:0005524">
    <property type="term" value="F:ATP binding"/>
    <property type="evidence" value="ECO:0007669"/>
    <property type="project" value="UniProtKB-KW"/>
</dbReference>
<evidence type="ECO:0000256" key="21">
    <source>
        <dbReference type="ARBA" id="ARBA00023136"/>
    </source>
</evidence>
<feature type="transmembrane region" description="Helical" evidence="28">
    <location>
        <begin position="809"/>
        <end position="830"/>
    </location>
</feature>
<dbReference type="FunFam" id="3.30.420.40:FF:000404">
    <property type="entry name" value="Major actin"/>
    <property type="match status" value="1"/>
</dbReference>
<proteinExistence type="inferred from homology"/>
<dbReference type="PRINTS" id="PR00190">
    <property type="entry name" value="ACTIN"/>
</dbReference>
<evidence type="ECO:0000256" key="19">
    <source>
        <dbReference type="ARBA" id="ARBA00022840"/>
    </source>
</evidence>
<dbReference type="EMBL" id="RDQH01000330">
    <property type="protein sequence ID" value="RXI02249.1"/>
    <property type="molecule type" value="Genomic_DNA"/>
</dbReference>
<evidence type="ECO:0000256" key="1">
    <source>
        <dbReference type="ARBA" id="ARBA00003534"/>
    </source>
</evidence>
<dbReference type="STRING" id="3750.A0A498K249"/>
<evidence type="ECO:0000256" key="27">
    <source>
        <dbReference type="RuleBase" id="RU000487"/>
    </source>
</evidence>
<evidence type="ECO:0000256" key="25">
    <source>
        <dbReference type="ARBA" id="ARBA00048064"/>
    </source>
</evidence>
<feature type="transmembrane region" description="Helical" evidence="28">
    <location>
        <begin position="783"/>
        <end position="803"/>
    </location>
</feature>
<dbReference type="CDD" id="cd10224">
    <property type="entry name" value="ASKHA_NBD_actin"/>
    <property type="match status" value="1"/>
</dbReference>
<evidence type="ECO:0000256" key="12">
    <source>
        <dbReference type="ARBA" id="ARBA00022512"/>
    </source>
</evidence>
<evidence type="ECO:0000256" key="17">
    <source>
        <dbReference type="ARBA" id="ARBA00022801"/>
    </source>
</evidence>
<comment type="function">
    <text evidence="1">Hydrolyzes acetyl esters in homogalacturonan regions of pectin. In type I primary cell wall, galacturonic acid residues of pectin can be acetylated at the O-2 and O-3 positions. Decreasing the degree of acetylation of pectin gels in vitro alters their physical properties.</text>
</comment>